<protein>
    <submittedName>
        <fullName evidence="10">DUF4040 domain-containing protein</fullName>
    </submittedName>
</protein>
<feature type="transmembrane region" description="Helical" evidence="7">
    <location>
        <begin position="288"/>
        <end position="313"/>
    </location>
</feature>
<organism evidence="10 11">
    <name type="scientific">Corynebacterium marinum</name>
    <dbReference type="NCBI Taxonomy" id="349751"/>
    <lineage>
        <taxon>Bacteria</taxon>
        <taxon>Bacillati</taxon>
        <taxon>Actinomycetota</taxon>
        <taxon>Actinomycetes</taxon>
        <taxon>Mycobacteriales</taxon>
        <taxon>Corynebacteriaceae</taxon>
        <taxon>Corynebacterium</taxon>
    </lineage>
</organism>
<keyword evidence="3" id="KW-1003">Cell membrane</keyword>
<feature type="transmembrane region" description="Helical" evidence="7">
    <location>
        <begin position="223"/>
        <end position="242"/>
    </location>
</feature>
<feature type="domain" description="MrpA C-terminal/MbhD" evidence="9">
    <location>
        <begin position="21"/>
        <end position="81"/>
    </location>
</feature>
<comment type="similarity">
    <text evidence="2">Belongs to the CPA3 antiporters (TC 2.A.63) subunit B family.</text>
</comment>
<feature type="domain" description="Na+/H+ antiporter MnhB subunit-related protein" evidence="8">
    <location>
        <begin position="197"/>
        <end position="287"/>
    </location>
</feature>
<dbReference type="GO" id="GO:0005886">
    <property type="term" value="C:plasma membrane"/>
    <property type="evidence" value="ECO:0007669"/>
    <property type="project" value="UniProtKB-SubCell"/>
</dbReference>
<evidence type="ECO:0000256" key="6">
    <source>
        <dbReference type="ARBA" id="ARBA00023136"/>
    </source>
</evidence>
<comment type="caution">
    <text evidence="10">The sequence shown here is derived from an EMBL/GenBank/DDBJ whole genome shotgun (WGS) entry which is preliminary data.</text>
</comment>
<dbReference type="Proteomes" id="UP000523614">
    <property type="component" value="Unassembled WGS sequence"/>
</dbReference>
<proteinExistence type="inferred from homology"/>
<feature type="transmembrane region" description="Helical" evidence="7">
    <location>
        <begin position="254"/>
        <end position="276"/>
    </location>
</feature>
<feature type="transmembrane region" description="Helical" evidence="7">
    <location>
        <begin position="164"/>
        <end position="184"/>
    </location>
</feature>
<evidence type="ECO:0000259" key="9">
    <source>
        <dbReference type="Pfam" id="PF13244"/>
    </source>
</evidence>
<dbReference type="AlphaFoldDB" id="A0A847HEW0"/>
<evidence type="ECO:0000256" key="4">
    <source>
        <dbReference type="ARBA" id="ARBA00022692"/>
    </source>
</evidence>
<sequence>MSDVGLLPDDAVGILDVLLSVLLLGMVLLIVAVPDRRAQVGGFLGLGAVLSGVWLRLGSVDVALAEAALGGGVLSAILVWLVLADRRIPGRPVDGKPLRAPGWLKAGTGVLSGAAITVVLGSVVLRARQAGPQWPQSLSAEMAGTGVAHDITAVLLAFRAYDTLLESAVLLFSGIVALALSGDTPPPARKVRLPSVFKWLVSVAAPVLLILGLWLLFVGSSDSGGAFQSGAVFAGLLILLRLAGIRLPLLQRLLVPLLIVGVVVFVGMGLVGPLAGEPWLTWVGGQPFLMIFTIEVFLTLGITSGLYLLYLALADPGQRISTAAGERKV</sequence>
<evidence type="ECO:0000256" key="5">
    <source>
        <dbReference type="ARBA" id="ARBA00022989"/>
    </source>
</evidence>
<accession>A0A847HEW0</accession>
<feature type="transmembrane region" description="Helical" evidence="7">
    <location>
        <begin position="103"/>
        <end position="125"/>
    </location>
</feature>
<dbReference type="EMBL" id="JAAYYP010000393">
    <property type="protein sequence ID" value="NLF91834.1"/>
    <property type="molecule type" value="Genomic_DNA"/>
</dbReference>
<evidence type="ECO:0000256" key="1">
    <source>
        <dbReference type="ARBA" id="ARBA00004651"/>
    </source>
</evidence>
<keyword evidence="4 7" id="KW-0812">Transmembrane</keyword>
<dbReference type="Pfam" id="PF04039">
    <property type="entry name" value="MnhB"/>
    <property type="match status" value="1"/>
</dbReference>
<evidence type="ECO:0000256" key="7">
    <source>
        <dbReference type="SAM" id="Phobius"/>
    </source>
</evidence>
<dbReference type="PANTHER" id="PTHR33932:SF4">
    <property type="entry name" value="NA(+)_H(+) ANTIPORTER SUBUNIT B"/>
    <property type="match status" value="1"/>
</dbReference>
<reference evidence="10 11" key="1">
    <citation type="journal article" date="2020" name="Biotechnol. Biofuels">
        <title>New insights from the biogas microbiome by comprehensive genome-resolved metagenomics of nearly 1600 species originating from multiple anaerobic digesters.</title>
        <authorList>
            <person name="Campanaro S."/>
            <person name="Treu L."/>
            <person name="Rodriguez-R L.M."/>
            <person name="Kovalovszki A."/>
            <person name="Ziels R.M."/>
            <person name="Maus I."/>
            <person name="Zhu X."/>
            <person name="Kougias P.G."/>
            <person name="Basile A."/>
            <person name="Luo G."/>
            <person name="Schluter A."/>
            <person name="Konstantinidis K.T."/>
            <person name="Angelidaki I."/>
        </authorList>
    </citation>
    <scope>NUCLEOTIDE SEQUENCE [LARGE SCALE GENOMIC DNA]</scope>
    <source>
        <strain evidence="10">AS06rmzACSIP_235</strain>
    </source>
</reference>
<evidence type="ECO:0000259" key="8">
    <source>
        <dbReference type="Pfam" id="PF04039"/>
    </source>
</evidence>
<evidence type="ECO:0000313" key="10">
    <source>
        <dbReference type="EMBL" id="NLF91834.1"/>
    </source>
</evidence>
<feature type="transmembrane region" description="Helical" evidence="7">
    <location>
        <begin position="12"/>
        <end position="33"/>
    </location>
</feature>
<name>A0A847HEW0_9CORY</name>
<dbReference type="InterPro" id="IPR007182">
    <property type="entry name" value="MnhB"/>
</dbReference>
<dbReference type="InterPro" id="IPR025383">
    <property type="entry name" value="MrpA_C/MbhD"/>
</dbReference>
<keyword evidence="5 7" id="KW-1133">Transmembrane helix</keyword>
<evidence type="ECO:0000256" key="3">
    <source>
        <dbReference type="ARBA" id="ARBA00022475"/>
    </source>
</evidence>
<feature type="transmembrane region" description="Helical" evidence="7">
    <location>
        <begin position="63"/>
        <end position="83"/>
    </location>
</feature>
<evidence type="ECO:0000313" key="11">
    <source>
        <dbReference type="Proteomes" id="UP000523614"/>
    </source>
</evidence>
<keyword evidence="6 7" id="KW-0472">Membrane</keyword>
<feature type="transmembrane region" description="Helical" evidence="7">
    <location>
        <begin position="196"/>
        <end position="217"/>
    </location>
</feature>
<evidence type="ECO:0000256" key="2">
    <source>
        <dbReference type="ARBA" id="ARBA00009425"/>
    </source>
</evidence>
<dbReference type="Pfam" id="PF13244">
    <property type="entry name" value="MbhD"/>
    <property type="match status" value="1"/>
</dbReference>
<gene>
    <name evidence="10" type="ORF">GX570_10890</name>
</gene>
<dbReference type="InterPro" id="IPR050622">
    <property type="entry name" value="CPA3_antiporter_subunitB"/>
</dbReference>
<dbReference type="PANTHER" id="PTHR33932">
    <property type="entry name" value="NA(+)/H(+) ANTIPORTER SUBUNIT B"/>
    <property type="match status" value="1"/>
</dbReference>
<comment type="subcellular location">
    <subcellularLocation>
        <location evidence="1">Cell membrane</location>
        <topology evidence="1">Multi-pass membrane protein</topology>
    </subcellularLocation>
</comment>
<feature type="transmembrane region" description="Helical" evidence="7">
    <location>
        <begin position="40"/>
        <end position="57"/>
    </location>
</feature>